<dbReference type="PANTHER" id="PTHR43677:SF4">
    <property type="entry name" value="QUINONE OXIDOREDUCTASE-LIKE PROTEIN 2"/>
    <property type="match status" value="1"/>
</dbReference>
<dbReference type="GO" id="GO:0016491">
    <property type="term" value="F:oxidoreductase activity"/>
    <property type="evidence" value="ECO:0007669"/>
    <property type="project" value="InterPro"/>
</dbReference>
<organism evidence="2 3">
    <name type="scientific">Sphingomonas taxi</name>
    <dbReference type="NCBI Taxonomy" id="1549858"/>
    <lineage>
        <taxon>Bacteria</taxon>
        <taxon>Pseudomonadati</taxon>
        <taxon>Pseudomonadota</taxon>
        <taxon>Alphaproteobacteria</taxon>
        <taxon>Sphingomonadales</taxon>
        <taxon>Sphingomonadaceae</taxon>
        <taxon>Sphingomonas</taxon>
    </lineage>
</organism>
<dbReference type="AlphaFoldDB" id="A0A2W5P7S8"/>
<dbReference type="InterPro" id="IPR013149">
    <property type="entry name" value="ADH-like_C"/>
</dbReference>
<gene>
    <name evidence="2" type="ORF">DI544_09390</name>
</gene>
<dbReference type="PANTHER" id="PTHR43677">
    <property type="entry name" value="SHORT-CHAIN DEHYDROGENASE/REDUCTASE"/>
    <property type="match status" value="1"/>
</dbReference>
<dbReference type="InterPro" id="IPR020843">
    <property type="entry name" value="ER"/>
</dbReference>
<dbReference type="Pfam" id="PF00107">
    <property type="entry name" value="ADH_zinc_N"/>
    <property type="match status" value="1"/>
</dbReference>
<dbReference type="Gene3D" id="3.90.180.10">
    <property type="entry name" value="Medium-chain alcohol dehydrogenases, catalytic domain"/>
    <property type="match status" value="1"/>
</dbReference>
<reference evidence="2 3" key="1">
    <citation type="submission" date="2017-08" db="EMBL/GenBank/DDBJ databases">
        <title>Infants hospitalized years apart are colonized by the same room-sourced microbial strains.</title>
        <authorList>
            <person name="Brooks B."/>
            <person name="Olm M.R."/>
            <person name="Firek B.A."/>
            <person name="Baker R."/>
            <person name="Thomas B.C."/>
            <person name="Morowitz M.J."/>
            <person name="Banfield J.F."/>
        </authorList>
    </citation>
    <scope>NUCLEOTIDE SEQUENCE [LARGE SCALE GENOMIC DNA]</scope>
    <source>
        <strain evidence="2">S2_005_001_R1_22</strain>
    </source>
</reference>
<protein>
    <submittedName>
        <fullName evidence="2">NADPH:quinone oxidoreductase</fullName>
    </submittedName>
</protein>
<evidence type="ECO:0000259" key="1">
    <source>
        <dbReference type="SMART" id="SM00829"/>
    </source>
</evidence>
<dbReference type="Pfam" id="PF08240">
    <property type="entry name" value="ADH_N"/>
    <property type="match status" value="1"/>
</dbReference>
<feature type="domain" description="Enoyl reductase (ER)" evidence="1">
    <location>
        <begin position="7"/>
        <end position="326"/>
    </location>
</feature>
<dbReference type="InterPro" id="IPR036291">
    <property type="entry name" value="NAD(P)-bd_dom_sf"/>
</dbReference>
<dbReference type="InterPro" id="IPR013154">
    <property type="entry name" value="ADH-like_N"/>
</dbReference>
<dbReference type="SUPFAM" id="SSF50129">
    <property type="entry name" value="GroES-like"/>
    <property type="match status" value="1"/>
</dbReference>
<name>A0A2W5P7S8_9SPHN</name>
<dbReference type="EMBL" id="QFQI01000006">
    <property type="protein sequence ID" value="PZQ60149.1"/>
    <property type="molecule type" value="Genomic_DNA"/>
</dbReference>
<dbReference type="InterPro" id="IPR011032">
    <property type="entry name" value="GroES-like_sf"/>
</dbReference>
<dbReference type="Gene3D" id="3.40.50.720">
    <property type="entry name" value="NAD(P)-binding Rossmann-like Domain"/>
    <property type="match status" value="1"/>
</dbReference>
<dbReference type="Proteomes" id="UP000249229">
    <property type="component" value="Unassembled WGS sequence"/>
</dbReference>
<evidence type="ECO:0000313" key="2">
    <source>
        <dbReference type="EMBL" id="PZQ60149.1"/>
    </source>
</evidence>
<proteinExistence type="predicted"/>
<dbReference type="SUPFAM" id="SSF51735">
    <property type="entry name" value="NAD(P)-binding Rossmann-fold domains"/>
    <property type="match status" value="1"/>
</dbReference>
<comment type="caution">
    <text evidence="2">The sequence shown here is derived from an EMBL/GenBank/DDBJ whole genome shotgun (WGS) entry which is preliminary data.</text>
</comment>
<dbReference type="InterPro" id="IPR051397">
    <property type="entry name" value="Zn-ADH-like_protein"/>
</dbReference>
<sequence>MLSRSPGGPETLEIGTLPDPVAAAGELVVAVKACAINYPDVLVIEDRYQVRPPRPFAPGGEIAGVVAEVGAGVTRWQVGDRVMGSTMMGGLSERLAFREAALHALPEGRSFEEGAALLLTYATTIHALVDRGRIKAGDRLLVLGAAGGVGLAAVELGKAFGAHVVGAVSSEEKAQAVRDAGADEVIVYERAPFDKQQSKALADRFKQHGGADGYQVVFDAVGGDYAEPALRAIGWEGRYLVVGFPAGIPKLPLNLTLLKSCDVCGVFWGAFAARDPEANRRHIARLFDLWAEGRIGPRVTRVFPLERGGDAIAALGERSAIGKMVVRVAD</sequence>
<dbReference type="CDD" id="cd08241">
    <property type="entry name" value="QOR1"/>
    <property type="match status" value="1"/>
</dbReference>
<accession>A0A2W5P7S8</accession>
<dbReference type="SMART" id="SM00829">
    <property type="entry name" value="PKS_ER"/>
    <property type="match status" value="1"/>
</dbReference>
<evidence type="ECO:0000313" key="3">
    <source>
        <dbReference type="Proteomes" id="UP000249229"/>
    </source>
</evidence>